<dbReference type="OrthoDB" id="5845122at2"/>
<dbReference type="PANTHER" id="PTHR43308">
    <property type="entry name" value="OUTER MEMBRANE PROTEIN ALPHA-RELATED"/>
    <property type="match status" value="1"/>
</dbReference>
<dbReference type="PANTHER" id="PTHR43308:SF5">
    <property type="entry name" value="S-LAYER PROTEIN _ PEPTIDOGLYCAN ENDO-BETA-N-ACETYLGLUCOSAMINIDASE"/>
    <property type="match status" value="1"/>
</dbReference>
<dbReference type="KEGG" id="palb:EJC50_26245"/>
<dbReference type="Proteomes" id="UP000272528">
    <property type="component" value="Chromosome"/>
</dbReference>
<dbReference type="EMBL" id="CP034437">
    <property type="protein sequence ID" value="AZN42801.1"/>
    <property type="molecule type" value="Genomic_DNA"/>
</dbReference>
<proteinExistence type="predicted"/>
<evidence type="ECO:0000313" key="3">
    <source>
        <dbReference type="EMBL" id="AZN42801.1"/>
    </source>
</evidence>
<evidence type="ECO:0000259" key="2">
    <source>
        <dbReference type="PROSITE" id="PS51272"/>
    </source>
</evidence>
<keyword evidence="4" id="KW-1185">Reference proteome</keyword>
<gene>
    <name evidence="3" type="ORF">EJC50_26245</name>
</gene>
<dbReference type="Pfam" id="PF00395">
    <property type="entry name" value="SLH"/>
    <property type="match status" value="3"/>
</dbReference>
<sequence length="415" mass="45536">MKPVKNVLIGLVCLAVISIPVAAEVQPTAAVAAGKVEITSATFKDVPSNHWATDAINYVAEKGYMAGYAGNVFRPAGTITRAEFTVVIVRISGLKAAKSAMFSDISRHWASGAIQTAAAAGIVSTGEYGVEFHPNQAITRLEMAHMIAKALAKVPAYATYLKAFSGLYNADLPLEDYREMKKADVPYLAMAFGSRVMSGYADASFGLNKKATRAEAAAMFQTLSSVRGKKPESYQYLRELKEVAETGMNAVAVSKLIPQVNIVKDKPIVIEHANFTAKLKRVYVVPIKGEIRSMYERKYIWDRAVYPKGYLNGGKKGYSIAVADVTFKKSGQRTLYTQSLYMTPGSAFFYQTPYEHFGFIFPYMKPLYEVEKGKTVEITLYGAYGTNDNFRLIAFNANNAISGGWHDVLLDPFGK</sequence>
<keyword evidence="1" id="KW-0732">Signal</keyword>
<protein>
    <submittedName>
        <fullName evidence="3">S-layer homology domain-containing protein</fullName>
    </submittedName>
</protein>
<feature type="signal peptide" evidence="1">
    <location>
        <begin position="1"/>
        <end position="23"/>
    </location>
</feature>
<feature type="domain" description="SLH" evidence="2">
    <location>
        <begin position="39"/>
        <end position="102"/>
    </location>
</feature>
<feature type="domain" description="SLH" evidence="2">
    <location>
        <begin position="103"/>
        <end position="161"/>
    </location>
</feature>
<dbReference type="InterPro" id="IPR001119">
    <property type="entry name" value="SLH_dom"/>
</dbReference>
<dbReference type="RefSeq" id="WP_126018819.1">
    <property type="nucleotide sequence ID" value="NZ_CP034437.1"/>
</dbReference>
<evidence type="ECO:0000313" key="4">
    <source>
        <dbReference type="Proteomes" id="UP000272528"/>
    </source>
</evidence>
<name>A0A3Q8X8D3_9BACL</name>
<accession>A0A3Q8X8D3</accession>
<evidence type="ECO:0000256" key="1">
    <source>
        <dbReference type="SAM" id="SignalP"/>
    </source>
</evidence>
<dbReference type="AlphaFoldDB" id="A0A3Q8X8D3"/>
<organism evidence="3 4">
    <name type="scientific">Paenibacillus albus</name>
    <dbReference type="NCBI Taxonomy" id="2495582"/>
    <lineage>
        <taxon>Bacteria</taxon>
        <taxon>Bacillati</taxon>
        <taxon>Bacillota</taxon>
        <taxon>Bacilli</taxon>
        <taxon>Bacillales</taxon>
        <taxon>Paenibacillaceae</taxon>
        <taxon>Paenibacillus</taxon>
    </lineage>
</organism>
<feature type="chain" id="PRO_5038382578" evidence="1">
    <location>
        <begin position="24"/>
        <end position="415"/>
    </location>
</feature>
<dbReference type="PROSITE" id="PS51272">
    <property type="entry name" value="SLH"/>
    <property type="match status" value="2"/>
</dbReference>
<dbReference type="InterPro" id="IPR051465">
    <property type="entry name" value="Cell_Envelope_Struct_Comp"/>
</dbReference>
<reference evidence="4" key="1">
    <citation type="submission" date="2018-12" db="EMBL/GenBank/DDBJ databases">
        <title>Genome sequence of Peanibacillus sp.</title>
        <authorList>
            <person name="Subramani G."/>
            <person name="Srinivasan S."/>
            <person name="Kim M.K."/>
        </authorList>
    </citation>
    <scope>NUCLEOTIDE SEQUENCE [LARGE SCALE GENOMIC DNA]</scope>
    <source>
        <strain evidence="4">18JY67-1</strain>
    </source>
</reference>